<protein>
    <submittedName>
        <fullName evidence="1">Uncharacterized protein</fullName>
    </submittedName>
</protein>
<proteinExistence type="predicted"/>
<name>Q24QB4_DESHY</name>
<reference evidence="1 2" key="1">
    <citation type="journal article" date="2006" name="J. Bacteriol.">
        <title>Complete genome sequence of the dehalorespiring bacterium Desulfitobacterium hafniense Y51 and comparison with Dehalococcoides ethenogenes 195.</title>
        <authorList>
            <person name="Nonaka H."/>
            <person name="Keresztes G."/>
            <person name="Shinoda Y."/>
            <person name="Ikenaga Y."/>
            <person name="Abe M."/>
            <person name="Naito K."/>
            <person name="Inatomi K."/>
            <person name="Furukawa K."/>
            <person name="Inui M."/>
            <person name="Yukawa H."/>
        </authorList>
    </citation>
    <scope>NUCLEOTIDE SEQUENCE [LARGE SCALE GENOMIC DNA]</scope>
    <source>
        <strain evidence="1 2">Y51</strain>
    </source>
</reference>
<organism evidence="1 2">
    <name type="scientific">Desulfitobacterium hafniense (strain Y51)</name>
    <dbReference type="NCBI Taxonomy" id="138119"/>
    <lineage>
        <taxon>Bacteria</taxon>
        <taxon>Bacillati</taxon>
        <taxon>Bacillota</taxon>
        <taxon>Clostridia</taxon>
        <taxon>Eubacteriales</taxon>
        <taxon>Desulfitobacteriaceae</taxon>
        <taxon>Desulfitobacterium</taxon>
    </lineage>
</organism>
<dbReference type="KEGG" id="dsy:DSY3989"/>
<dbReference type="AlphaFoldDB" id="Q24QB4"/>
<evidence type="ECO:0000313" key="2">
    <source>
        <dbReference type="Proteomes" id="UP000001946"/>
    </source>
</evidence>
<keyword evidence="2" id="KW-1185">Reference proteome</keyword>
<dbReference type="Proteomes" id="UP000001946">
    <property type="component" value="Chromosome"/>
</dbReference>
<accession>Q24QB4</accession>
<dbReference type="HOGENOM" id="CLU_1967004_0_0_9"/>
<evidence type="ECO:0000313" key="1">
    <source>
        <dbReference type="EMBL" id="BAE85778.1"/>
    </source>
</evidence>
<dbReference type="EMBL" id="AP008230">
    <property type="protein sequence ID" value="BAE85778.1"/>
    <property type="molecule type" value="Genomic_DNA"/>
</dbReference>
<gene>
    <name evidence="1" type="ordered locus">DSY3989</name>
</gene>
<sequence>MQKHPFIYPLHKRKRGGRTVDARIIFRRDTDGCSVLRRCRRYRLHNWFLGRRQLRRHRPFRIPRFRTALYKKRYHSKHQARCNSHYSFSKFDYSYPHSSSMTDCHNNQLKMNYCRANPLLTCFPNYI</sequence>